<dbReference type="eggNOG" id="COG1873">
    <property type="taxonomic scope" value="Bacteria"/>
</dbReference>
<reference evidence="3" key="1">
    <citation type="submission" date="2012-02" db="EMBL/GenBank/DDBJ databases">
        <title>The complete genome of Halobacteroides halobius DSM 5150.</title>
        <authorList>
            <person name="Lucas S."/>
            <person name="Copeland A."/>
            <person name="Lapidus A."/>
            <person name="Glavina del Rio T."/>
            <person name="Dalin E."/>
            <person name="Tice H."/>
            <person name="Bruce D."/>
            <person name="Goodwin L."/>
            <person name="Pitluck S."/>
            <person name="Peters L."/>
            <person name="Mikhailova N."/>
            <person name="Gu W."/>
            <person name="Kyrpides N."/>
            <person name="Mavromatis K."/>
            <person name="Ivanova N."/>
            <person name="Brettin T."/>
            <person name="Detter J.C."/>
            <person name="Han C."/>
            <person name="Larimer F."/>
            <person name="Land M."/>
            <person name="Hauser L."/>
            <person name="Markowitz V."/>
            <person name="Cheng J.-F."/>
            <person name="Hugenholtz P."/>
            <person name="Woyke T."/>
            <person name="Wu D."/>
            <person name="Tindall B."/>
            <person name="Pomrenke H."/>
            <person name="Brambilla E."/>
            <person name="Klenk H.-P."/>
            <person name="Eisen J.A."/>
        </authorList>
    </citation>
    <scope>NUCLEOTIDE SEQUENCE [LARGE SCALE GENOMIC DNA]</scope>
    <source>
        <strain evidence="3">ATCC 35273 / DSM 5150 / MD-1</strain>
    </source>
</reference>
<protein>
    <submittedName>
        <fullName evidence="2">Sporulation protein, YlmC/YmxH family</fullName>
    </submittedName>
</protein>
<organism evidence="2 3">
    <name type="scientific">Halobacteroides halobius (strain ATCC 35273 / DSM 5150 / MD-1)</name>
    <dbReference type="NCBI Taxonomy" id="748449"/>
    <lineage>
        <taxon>Bacteria</taxon>
        <taxon>Bacillati</taxon>
        <taxon>Bacillota</taxon>
        <taxon>Clostridia</taxon>
        <taxon>Halanaerobiales</taxon>
        <taxon>Halobacteroidaceae</taxon>
        <taxon>Halobacteroides</taxon>
    </lineage>
</organism>
<dbReference type="Pfam" id="PF05239">
    <property type="entry name" value="PRC"/>
    <property type="match status" value="1"/>
</dbReference>
<dbReference type="EMBL" id="CP003359">
    <property type="protein sequence ID" value="AGB41624.1"/>
    <property type="molecule type" value="Genomic_DNA"/>
</dbReference>
<dbReference type="PANTHER" id="PTHR40061">
    <property type="entry name" value="SPORULATION PROTEIN YLMC-RELATED"/>
    <property type="match status" value="1"/>
</dbReference>
<dbReference type="KEGG" id="hhl:Halha_1687"/>
<dbReference type="STRING" id="748449.Halha_1687"/>
<dbReference type="HOGENOM" id="CLU_161336_0_0_9"/>
<proteinExistence type="predicted"/>
<sequence length="88" mass="9996">MMRTSELETKEVINIDTGQQLGMILDVDINLNNGQIKGLVVPKDHQKVFSFFGKAEETYIPWSDIYKIGEDVILVKLEAEEVTPELTE</sequence>
<evidence type="ECO:0000259" key="1">
    <source>
        <dbReference type="Pfam" id="PF05239"/>
    </source>
</evidence>
<dbReference type="SUPFAM" id="SSF50346">
    <property type="entry name" value="PRC-barrel domain"/>
    <property type="match status" value="1"/>
</dbReference>
<feature type="domain" description="PRC-barrel" evidence="1">
    <location>
        <begin position="2"/>
        <end position="77"/>
    </location>
</feature>
<evidence type="ECO:0000313" key="2">
    <source>
        <dbReference type="EMBL" id="AGB41624.1"/>
    </source>
</evidence>
<dbReference type="AlphaFoldDB" id="L0KB63"/>
<dbReference type="RefSeq" id="WP_015327340.1">
    <property type="nucleotide sequence ID" value="NC_019978.1"/>
</dbReference>
<dbReference type="InterPro" id="IPR027275">
    <property type="entry name" value="PRC-brl_dom"/>
</dbReference>
<dbReference type="NCBIfam" id="TIGR02888">
    <property type="entry name" value="spore_YlmC_YmxH"/>
    <property type="match status" value="1"/>
</dbReference>
<dbReference type="OrthoDB" id="6024937at2"/>
<keyword evidence="3" id="KW-1185">Reference proteome</keyword>
<gene>
    <name evidence="2" type="ordered locus">Halha_1687</name>
</gene>
<evidence type="ECO:0000313" key="3">
    <source>
        <dbReference type="Proteomes" id="UP000010880"/>
    </source>
</evidence>
<dbReference type="Gene3D" id="2.30.30.240">
    <property type="entry name" value="PRC-barrel domain"/>
    <property type="match status" value="1"/>
</dbReference>
<dbReference type="InterPro" id="IPR011033">
    <property type="entry name" value="PRC_barrel-like_sf"/>
</dbReference>
<dbReference type="PANTHER" id="PTHR40061:SF1">
    <property type="entry name" value="SPORULATION PROTEIN YLMC-RELATED"/>
    <property type="match status" value="1"/>
</dbReference>
<accession>L0KB63</accession>
<dbReference type="InterPro" id="IPR014238">
    <property type="entry name" value="Spore_YlmC/YmxH"/>
</dbReference>
<dbReference type="Proteomes" id="UP000010880">
    <property type="component" value="Chromosome"/>
</dbReference>
<name>L0KB63_HALHC</name>